<evidence type="ECO:0000256" key="8">
    <source>
        <dbReference type="ARBA" id="ARBA00023136"/>
    </source>
</evidence>
<keyword evidence="5" id="KW-0547">Nucleotide-binding</keyword>
<keyword evidence="4 9" id="KW-0812">Transmembrane</keyword>
<dbReference type="FunFam" id="3.40.50.300:FF:001444">
    <property type="entry name" value="ABC transporter ATP-binding protein"/>
    <property type="match status" value="1"/>
</dbReference>
<dbReference type="PROSITE" id="PS50929">
    <property type="entry name" value="ABC_TM1F"/>
    <property type="match status" value="1"/>
</dbReference>
<keyword evidence="6" id="KW-0067">ATP-binding</keyword>
<gene>
    <name evidence="12" type="ORF">AY555_10355</name>
</gene>
<dbReference type="SUPFAM" id="SSF52540">
    <property type="entry name" value="P-loop containing nucleoside triphosphate hydrolases"/>
    <property type="match status" value="1"/>
</dbReference>
<sequence>MDFSARLPFSGGKAPATDLDKALRSARGGFYATAGFSFFINLLLFVSPIYMLQVYDRVLSSRSTPTLVMITLAALFALVVMAVLEAIRSRVLVRTGLQIDRALNRRVFAAVFRHTVRHPEGSQSQALRDIDSLREFLTGPGLLAFCDAPWVPLFLGLCFVMHPMIGLVALVGAIVIFGLALANNLVTRTPLKDASAQSIAASRFVSGSLRNAEVLQAMGMLGPLLDRWLVKHRGVLSCQARASDAASALLAVSKAFRLALQTAILGVGAWLAIQNEISPGMMIAASIIMGRALSPVELAVANWKGFLNARSAFDRVQTLLRSTPEDKERMALPRPDGRVSLQGVFVVPPGASQPVLRGVSFDLDPGDVLGVIGPSAAGKSTLARVLVGVWQAQQGTVRLDGNDIRTWDQEALGPHLGYLPQDVELFDGSVAENIARFGEIDSGRVIEAATRAGVHEMIQKLPEGYDTPVGTGGMALSGGQRQRIALARALYNNPSFVVMDEPNASLDNDGEAALMAAIQVMKQAGQTVVIITHKPSVLQVVDKVLVLRGGTVEMMGPRSEVLARFVRPTAVPPNAASSASSLA</sequence>
<feature type="transmembrane region" description="Helical" evidence="9">
    <location>
        <begin position="30"/>
        <end position="52"/>
    </location>
</feature>
<dbReference type="InterPro" id="IPR003593">
    <property type="entry name" value="AAA+_ATPase"/>
</dbReference>
<dbReference type="GO" id="GO:0005524">
    <property type="term" value="F:ATP binding"/>
    <property type="evidence" value="ECO:0007669"/>
    <property type="project" value="UniProtKB-KW"/>
</dbReference>
<keyword evidence="13" id="KW-1185">Reference proteome</keyword>
<protein>
    <submittedName>
        <fullName evidence="12">Peptidase</fullName>
    </submittedName>
</protein>
<evidence type="ECO:0000313" key="13">
    <source>
        <dbReference type="Proteomes" id="UP000076066"/>
    </source>
</evidence>
<dbReference type="Pfam" id="PF00005">
    <property type="entry name" value="ABC_tran"/>
    <property type="match status" value="1"/>
</dbReference>
<keyword evidence="2" id="KW-0813">Transport</keyword>
<dbReference type="FunFam" id="1.20.1560.10:FF:000109">
    <property type="entry name" value="Alkaline protease secretion ATP-binding protein aprD"/>
    <property type="match status" value="1"/>
</dbReference>
<evidence type="ECO:0000256" key="2">
    <source>
        <dbReference type="ARBA" id="ARBA00022448"/>
    </source>
</evidence>
<evidence type="ECO:0000259" key="11">
    <source>
        <dbReference type="PROSITE" id="PS50929"/>
    </source>
</evidence>
<dbReference type="Pfam" id="PF00664">
    <property type="entry name" value="ABC_membrane"/>
    <property type="match status" value="1"/>
</dbReference>
<dbReference type="CDD" id="cd18586">
    <property type="entry name" value="ABC_6TM_PrtD_like"/>
    <property type="match status" value="1"/>
</dbReference>
<dbReference type="Proteomes" id="UP000076066">
    <property type="component" value="Plasmid unnamed 2"/>
</dbReference>
<reference evidence="12 13" key="1">
    <citation type="submission" date="2016-02" db="EMBL/GenBank/DDBJ databases">
        <title>Complete Genome of H5569, the type strain of the newly described species Haematospirillium jordaniae.</title>
        <authorList>
            <person name="Nicholson A.C."/>
            <person name="Humrighouse B.W."/>
            <person name="Loparov V."/>
            <person name="McQuiston J.R."/>
        </authorList>
    </citation>
    <scope>NUCLEOTIDE SEQUENCE [LARGE SCALE GENOMIC DNA]</scope>
    <source>
        <strain evidence="12 13">H5569</strain>
        <plasmid evidence="13">Plasmid unnamed 2</plasmid>
    </source>
</reference>
<dbReference type="KEGG" id="hjo:AY555_10355"/>
<evidence type="ECO:0000256" key="5">
    <source>
        <dbReference type="ARBA" id="ARBA00022741"/>
    </source>
</evidence>
<feature type="transmembrane region" description="Helical" evidence="9">
    <location>
        <begin position="161"/>
        <end position="182"/>
    </location>
</feature>
<name>A0A143DG96_9PROT</name>
<keyword evidence="8 9" id="KW-0472">Membrane</keyword>
<dbReference type="GO" id="GO:0140359">
    <property type="term" value="F:ABC-type transporter activity"/>
    <property type="evidence" value="ECO:0007669"/>
    <property type="project" value="InterPro"/>
</dbReference>
<dbReference type="GO" id="GO:0005886">
    <property type="term" value="C:plasma membrane"/>
    <property type="evidence" value="ECO:0007669"/>
    <property type="project" value="UniProtKB-SubCell"/>
</dbReference>
<evidence type="ECO:0000256" key="9">
    <source>
        <dbReference type="SAM" id="Phobius"/>
    </source>
</evidence>
<keyword evidence="7 9" id="KW-1133">Transmembrane helix</keyword>
<dbReference type="InterPro" id="IPR036640">
    <property type="entry name" value="ABC1_TM_sf"/>
</dbReference>
<dbReference type="InterPro" id="IPR039421">
    <property type="entry name" value="Type_1_exporter"/>
</dbReference>
<dbReference type="AlphaFoldDB" id="A0A143DG96"/>
<dbReference type="InterPro" id="IPR017871">
    <property type="entry name" value="ABC_transporter-like_CS"/>
</dbReference>
<dbReference type="PROSITE" id="PS50893">
    <property type="entry name" value="ABC_TRANSPORTER_2"/>
    <property type="match status" value="1"/>
</dbReference>
<dbReference type="EMBL" id="CP014527">
    <property type="protein sequence ID" value="AMW35772.1"/>
    <property type="molecule type" value="Genomic_DNA"/>
</dbReference>
<evidence type="ECO:0000313" key="12">
    <source>
        <dbReference type="EMBL" id="AMW35772.1"/>
    </source>
</evidence>
<evidence type="ECO:0000256" key="4">
    <source>
        <dbReference type="ARBA" id="ARBA00022692"/>
    </source>
</evidence>
<keyword evidence="12" id="KW-0614">Plasmid</keyword>
<evidence type="ECO:0000256" key="6">
    <source>
        <dbReference type="ARBA" id="ARBA00022840"/>
    </source>
</evidence>
<geneLocation type="plasmid" evidence="12 13">
    <name>unnamed 2</name>
</geneLocation>
<dbReference type="Gene3D" id="3.40.50.300">
    <property type="entry name" value="P-loop containing nucleotide triphosphate hydrolases"/>
    <property type="match status" value="1"/>
</dbReference>
<dbReference type="SMART" id="SM00382">
    <property type="entry name" value="AAA"/>
    <property type="match status" value="1"/>
</dbReference>
<dbReference type="PANTHER" id="PTHR24221">
    <property type="entry name" value="ATP-BINDING CASSETTE SUB-FAMILY B"/>
    <property type="match status" value="1"/>
</dbReference>
<dbReference type="NCBIfam" id="TIGR01842">
    <property type="entry name" value="type_I_sec_PrtD"/>
    <property type="match status" value="1"/>
</dbReference>
<dbReference type="GO" id="GO:0034040">
    <property type="term" value="F:ATPase-coupled lipid transmembrane transporter activity"/>
    <property type="evidence" value="ECO:0007669"/>
    <property type="project" value="TreeGrafter"/>
</dbReference>
<dbReference type="InterPro" id="IPR003439">
    <property type="entry name" value="ABC_transporter-like_ATP-bd"/>
</dbReference>
<keyword evidence="3" id="KW-1003">Cell membrane</keyword>
<dbReference type="GeneID" id="53317551"/>
<accession>A0A143DG96</accession>
<evidence type="ECO:0000256" key="7">
    <source>
        <dbReference type="ARBA" id="ARBA00022989"/>
    </source>
</evidence>
<feature type="transmembrane region" description="Helical" evidence="9">
    <location>
        <begin position="64"/>
        <end position="84"/>
    </location>
</feature>
<dbReference type="PANTHER" id="PTHR24221:SF248">
    <property type="entry name" value="ABC TRANSPORTER TRANSMEMBRANE REGION"/>
    <property type="match status" value="1"/>
</dbReference>
<evidence type="ECO:0000256" key="3">
    <source>
        <dbReference type="ARBA" id="ARBA00022475"/>
    </source>
</evidence>
<dbReference type="Gene3D" id="1.20.1560.10">
    <property type="entry name" value="ABC transporter type 1, transmembrane domain"/>
    <property type="match status" value="1"/>
</dbReference>
<dbReference type="InterPro" id="IPR011527">
    <property type="entry name" value="ABC1_TM_dom"/>
</dbReference>
<dbReference type="InterPro" id="IPR010128">
    <property type="entry name" value="ATPase_T1SS_PrtD-like"/>
</dbReference>
<organism evidence="12 13">
    <name type="scientific">Haematospirillum jordaniae</name>
    <dbReference type="NCBI Taxonomy" id="1549855"/>
    <lineage>
        <taxon>Bacteria</taxon>
        <taxon>Pseudomonadati</taxon>
        <taxon>Pseudomonadota</taxon>
        <taxon>Alphaproteobacteria</taxon>
        <taxon>Rhodospirillales</taxon>
        <taxon>Novispirillaceae</taxon>
        <taxon>Haematospirillum</taxon>
    </lineage>
</organism>
<dbReference type="GO" id="GO:0016887">
    <property type="term" value="F:ATP hydrolysis activity"/>
    <property type="evidence" value="ECO:0007669"/>
    <property type="project" value="InterPro"/>
</dbReference>
<dbReference type="SUPFAM" id="SSF90123">
    <property type="entry name" value="ABC transporter transmembrane region"/>
    <property type="match status" value="1"/>
</dbReference>
<dbReference type="OrthoDB" id="5288404at2"/>
<proteinExistence type="predicted"/>
<feature type="domain" description="ABC transporter" evidence="10">
    <location>
        <begin position="339"/>
        <end position="574"/>
    </location>
</feature>
<dbReference type="InterPro" id="IPR047957">
    <property type="entry name" value="ABC_AprD-like_6TM"/>
</dbReference>
<comment type="subcellular location">
    <subcellularLocation>
        <location evidence="1">Cell membrane</location>
        <topology evidence="1">Multi-pass membrane protein</topology>
    </subcellularLocation>
</comment>
<dbReference type="GO" id="GO:0030253">
    <property type="term" value="P:protein secretion by the type I secretion system"/>
    <property type="evidence" value="ECO:0007669"/>
    <property type="project" value="InterPro"/>
</dbReference>
<evidence type="ECO:0000256" key="1">
    <source>
        <dbReference type="ARBA" id="ARBA00004651"/>
    </source>
</evidence>
<dbReference type="InterPro" id="IPR027417">
    <property type="entry name" value="P-loop_NTPase"/>
</dbReference>
<dbReference type="CDD" id="cd03246">
    <property type="entry name" value="ABCC_Protease_Secretion"/>
    <property type="match status" value="1"/>
</dbReference>
<evidence type="ECO:0000259" key="10">
    <source>
        <dbReference type="PROSITE" id="PS50893"/>
    </source>
</evidence>
<dbReference type="PROSITE" id="PS00211">
    <property type="entry name" value="ABC_TRANSPORTER_1"/>
    <property type="match status" value="1"/>
</dbReference>
<dbReference type="RefSeq" id="WP_066137046.1">
    <property type="nucleotide sequence ID" value="NZ_CP014527.1"/>
</dbReference>
<dbReference type="GO" id="GO:0030256">
    <property type="term" value="C:type I protein secretion system complex"/>
    <property type="evidence" value="ECO:0007669"/>
    <property type="project" value="InterPro"/>
</dbReference>
<feature type="domain" description="ABC transmembrane type-1" evidence="11">
    <location>
        <begin position="36"/>
        <end position="308"/>
    </location>
</feature>